<proteinExistence type="predicted"/>
<protein>
    <submittedName>
        <fullName evidence="2 3">Uncharacterized protein</fullName>
    </submittedName>
</protein>
<dbReference type="STRING" id="283909.R7V3R9"/>
<dbReference type="EnsemblMetazoa" id="CapteT195621">
    <property type="protein sequence ID" value="CapteP195621"/>
    <property type="gene ID" value="CapteG195621"/>
</dbReference>
<feature type="region of interest" description="Disordered" evidence="1">
    <location>
        <begin position="37"/>
        <end position="91"/>
    </location>
</feature>
<dbReference type="HOGENOM" id="CLU_2102917_0_0_1"/>
<dbReference type="EMBL" id="AMQN01039254">
    <property type="status" value="NOT_ANNOTATED_CDS"/>
    <property type="molecule type" value="Genomic_DNA"/>
</dbReference>
<evidence type="ECO:0000313" key="3">
    <source>
        <dbReference type="EnsemblMetazoa" id="CapteP195621"/>
    </source>
</evidence>
<dbReference type="EMBL" id="KB295173">
    <property type="protein sequence ID" value="ELU13503.1"/>
    <property type="molecule type" value="Genomic_DNA"/>
</dbReference>
<reference evidence="2 4" key="2">
    <citation type="journal article" date="2013" name="Nature">
        <title>Insights into bilaterian evolution from three spiralian genomes.</title>
        <authorList>
            <person name="Simakov O."/>
            <person name="Marletaz F."/>
            <person name="Cho S.J."/>
            <person name="Edsinger-Gonzales E."/>
            <person name="Havlak P."/>
            <person name="Hellsten U."/>
            <person name="Kuo D.H."/>
            <person name="Larsson T."/>
            <person name="Lv J."/>
            <person name="Arendt D."/>
            <person name="Savage R."/>
            <person name="Osoegawa K."/>
            <person name="de Jong P."/>
            <person name="Grimwood J."/>
            <person name="Chapman J.A."/>
            <person name="Shapiro H."/>
            <person name="Aerts A."/>
            <person name="Otillar R.P."/>
            <person name="Terry A.Y."/>
            <person name="Boore J.L."/>
            <person name="Grigoriev I.V."/>
            <person name="Lindberg D.R."/>
            <person name="Seaver E.C."/>
            <person name="Weisblat D.A."/>
            <person name="Putnam N.H."/>
            <person name="Rokhsar D.S."/>
        </authorList>
    </citation>
    <scope>NUCLEOTIDE SEQUENCE</scope>
    <source>
        <strain evidence="2 4">I ESC-2004</strain>
    </source>
</reference>
<dbReference type="AlphaFoldDB" id="R7V3R9"/>
<accession>R7V3R9</accession>
<evidence type="ECO:0000256" key="1">
    <source>
        <dbReference type="SAM" id="MobiDB-lite"/>
    </source>
</evidence>
<evidence type="ECO:0000313" key="2">
    <source>
        <dbReference type="EMBL" id="ELU13503.1"/>
    </source>
</evidence>
<dbReference type="Proteomes" id="UP000014760">
    <property type="component" value="Unassembled WGS sequence"/>
</dbReference>
<reference evidence="3" key="3">
    <citation type="submission" date="2015-06" db="UniProtKB">
        <authorList>
            <consortium name="EnsemblMetazoa"/>
        </authorList>
    </citation>
    <scope>IDENTIFICATION</scope>
</reference>
<keyword evidence="4" id="KW-1185">Reference proteome</keyword>
<organism evidence="2">
    <name type="scientific">Capitella teleta</name>
    <name type="common">Polychaete worm</name>
    <dbReference type="NCBI Taxonomy" id="283909"/>
    <lineage>
        <taxon>Eukaryota</taxon>
        <taxon>Metazoa</taxon>
        <taxon>Spiralia</taxon>
        <taxon>Lophotrochozoa</taxon>
        <taxon>Annelida</taxon>
        <taxon>Polychaeta</taxon>
        <taxon>Sedentaria</taxon>
        <taxon>Scolecida</taxon>
        <taxon>Capitellidae</taxon>
        <taxon>Capitella</taxon>
    </lineage>
</organism>
<reference evidence="4" key="1">
    <citation type="submission" date="2012-12" db="EMBL/GenBank/DDBJ databases">
        <authorList>
            <person name="Hellsten U."/>
            <person name="Grimwood J."/>
            <person name="Chapman J.A."/>
            <person name="Shapiro H."/>
            <person name="Aerts A."/>
            <person name="Otillar R.P."/>
            <person name="Terry A.Y."/>
            <person name="Boore J.L."/>
            <person name="Simakov O."/>
            <person name="Marletaz F."/>
            <person name="Cho S.-J."/>
            <person name="Edsinger-Gonzales E."/>
            <person name="Havlak P."/>
            <person name="Kuo D.-H."/>
            <person name="Larsson T."/>
            <person name="Lv J."/>
            <person name="Arendt D."/>
            <person name="Savage R."/>
            <person name="Osoegawa K."/>
            <person name="de Jong P."/>
            <person name="Lindberg D.R."/>
            <person name="Seaver E.C."/>
            <person name="Weisblat D.A."/>
            <person name="Putnam N.H."/>
            <person name="Grigoriev I.V."/>
            <person name="Rokhsar D.S."/>
        </authorList>
    </citation>
    <scope>NUCLEOTIDE SEQUENCE</scope>
    <source>
        <strain evidence="4">I ESC-2004</strain>
    </source>
</reference>
<feature type="compositionally biased region" description="Low complexity" evidence="1">
    <location>
        <begin position="49"/>
        <end position="70"/>
    </location>
</feature>
<sequence>MPKTGLKAWWSRMSNRFRNLKLGRTFNLNTNRLVPLPLGDSAPSPIKGSPQMSSQHQSSSSPTLQPHSASVHPIGTPIPAHRSLLLDDSPDDPISNLSVYETLLMDTKKTASLYTL</sequence>
<feature type="non-terminal residue" evidence="2">
    <location>
        <position position="116"/>
    </location>
</feature>
<evidence type="ECO:0000313" key="4">
    <source>
        <dbReference type="Proteomes" id="UP000014760"/>
    </source>
</evidence>
<name>R7V3R9_CAPTE</name>
<gene>
    <name evidence="2" type="ORF">CAPTEDRAFT_195621</name>
</gene>
<dbReference type="OrthoDB" id="539213at2759"/>